<dbReference type="EMBL" id="CM055113">
    <property type="protein sequence ID" value="KAJ7515761.1"/>
    <property type="molecule type" value="Genomic_DNA"/>
</dbReference>
<dbReference type="Proteomes" id="UP001162992">
    <property type="component" value="Chromosome 22"/>
</dbReference>
<gene>
    <name evidence="1" type="ORF">O6H91_22G026800</name>
</gene>
<comment type="caution">
    <text evidence="1">The sequence shown here is derived from an EMBL/GenBank/DDBJ whole genome shotgun (WGS) entry which is preliminary data.</text>
</comment>
<evidence type="ECO:0000313" key="1">
    <source>
        <dbReference type="EMBL" id="KAJ7515761.1"/>
    </source>
</evidence>
<keyword evidence="2" id="KW-1185">Reference proteome</keyword>
<reference evidence="2" key="1">
    <citation type="journal article" date="2024" name="Proc. Natl. Acad. Sci. U.S.A.">
        <title>Extraordinary preservation of gene collinearity over three hundred million years revealed in homosporous lycophytes.</title>
        <authorList>
            <person name="Li C."/>
            <person name="Wickell D."/>
            <person name="Kuo L.Y."/>
            <person name="Chen X."/>
            <person name="Nie B."/>
            <person name="Liao X."/>
            <person name="Peng D."/>
            <person name="Ji J."/>
            <person name="Jenkins J."/>
            <person name="Williams M."/>
            <person name="Shu S."/>
            <person name="Plott C."/>
            <person name="Barry K."/>
            <person name="Rajasekar S."/>
            <person name="Grimwood J."/>
            <person name="Han X."/>
            <person name="Sun S."/>
            <person name="Hou Z."/>
            <person name="He W."/>
            <person name="Dai G."/>
            <person name="Sun C."/>
            <person name="Schmutz J."/>
            <person name="Leebens-Mack J.H."/>
            <person name="Li F.W."/>
            <person name="Wang L."/>
        </authorList>
    </citation>
    <scope>NUCLEOTIDE SEQUENCE [LARGE SCALE GENOMIC DNA]</scope>
    <source>
        <strain evidence="2">cv. PW_Plant_1</strain>
    </source>
</reference>
<name>A0ACC2AE75_DIPCM</name>
<accession>A0ACC2AE75</accession>
<organism evidence="1 2">
    <name type="scientific">Diphasiastrum complanatum</name>
    <name type="common">Issler's clubmoss</name>
    <name type="synonym">Lycopodium complanatum</name>
    <dbReference type="NCBI Taxonomy" id="34168"/>
    <lineage>
        <taxon>Eukaryota</taxon>
        <taxon>Viridiplantae</taxon>
        <taxon>Streptophyta</taxon>
        <taxon>Embryophyta</taxon>
        <taxon>Tracheophyta</taxon>
        <taxon>Lycopodiopsida</taxon>
        <taxon>Lycopodiales</taxon>
        <taxon>Lycopodiaceae</taxon>
        <taxon>Lycopodioideae</taxon>
        <taxon>Diphasiastrum</taxon>
    </lineage>
</organism>
<sequence>MRHASCGPFLLILTLCPLFLAHARMLDASSKDEASEFFGVLSLNSIAQDTISHDKTVSNLINKNTHSIFSNDIAPPSQKLSERISTPPSPPLPPDKHPSSSPPPSSPPSSSPPIQQPPPPTPTLAPPPQPALAPPPPPASPPAARLVNLTVSDGGRLFPNFSASTFNYSTSVAAGVSRIRITTKVLENKELKEYVLTINSIPVKSGMESPPFKIGQNGETVIFNISVSALEFRPSIYSLSVTRERRSGWERFGTNFLLALALILMTSVIVFLCYSCYLCMQSGPLLRCWPLSYFSRAREDEYTLLHAPQHEDTEAGPSTS</sequence>
<protein>
    <submittedName>
        <fullName evidence="1">Uncharacterized protein</fullName>
    </submittedName>
</protein>
<proteinExistence type="predicted"/>
<evidence type="ECO:0000313" key="2">
    <source>
        <dbReference type="Proteomes" id="UP001162992"/>
    </source>
</evidence>